<dbReference type="OrthoDB" id="4543704at2"/>
<dbReference type="RefSeq" id="WP_147266050.1">
    <property type="nucleotide sequence ID" value="NZ_QNRE01000041.1"/>
</dbReference>
<evidence type="ECO:0000313" key="2">
    <source>
        <dbReference type="Proteomes" id="UP000252586"/>
    </source>
</evidence>
<organism evidence="1 2">
    <name type="scientific">Nocardia puris</name>
    <dbReference type="NCBI Taxonomy" id="208602"/>
    <lineage>
        <taxon>Bacteria</taxon>
        <taxon>Bacillati</taxon>
        <taxon>Actinomycetota</taxon>
        <taxon>Actinomycetes</taxon>
        <taxon>Mycobacteriales</taxon>
        <taxon>Nocardiaceae</taxon>
        <taxon>Nocardia</taxon>
    </lineage>
</organism>
<accession>A0A366CSX7</accession>
<evidence type="ECO:0000313" key="1">
    <source>
        <dbReference type="EMBL" id="RBO78466.1"/>
    </source>
</evidence>
<keyword evidence="2" id="KW-1185">Reference proteome</keyword>
<comment type="caution">
    <text evidence="1">The sequence shown here is derived from an EMBL/GenBank/DDBJ whole genome shotgun (WGS) entry which is preliminary data.</text>
</comment>
<dbReference type="EMBL" id="QNRE01000041">
    <property type="protein sequence ID" value="RBO78466.1"/>
    <property type="molecule type" value="Genomic_DNA"/>
</dbReference>
<protein>
    <recommendedName>
        <fullName evidence="3">Restriction endonuclease</fullName>
    </recommendedName>
</protein>
<proteinExistence type="predicted"/>
<dbReference type="Proteomes" id="UP000252586">
    <property type="component" value="Unassembled WGS sequence"/>
</dbReference>
<reference evidence="1 2" key="1">
    <citation type="submission" date="2018-06" db="EMBL/GenBank/DDBJ databases">
        <title>Genomic Encyclopedia of Type Strains, Phase IV (KMG-IV): sequencing the most valuable type-strain genomes for metagenomic binning, comparative biology and taxonomic classification.</title>
        <authorList>
            <person name="Goeker M."/>
        </authorList>
    </citation>
    <scope>NUCLEOTIDE SEQUENCE [LARGE SCALE GENOMIC DNA]</scope>
    <source>
        <strain evidence="1 2">DSM 44599</strain>
    </source>
</reference>
<evidence type="ECO:0008006" key="3">
    <source>
        <dbReference type="Google" id="ProtNLM"/>
    </source>
</evidence>
<name>A0A366CSX7_9NOCA</name>
<sequence>MATCTHPKCLKESPEEQLGKTAVSVLLGDNELDRVCENERPGSVVDYRSTRTAVEVKALKSGELENLRATIDRKVSNSPIGVPGLQKTWFVMPDATAAAGGRSEYHGAPSIRQIETQLGPLLLELEQQGVDDAFTAPWKLQSQISSILHGGSCSVFETSEFTPGILLTGYQYGHSRPFSLDRAFRDKIQSWIDADSVNMVQSFVGESGLRCGVLIVPSNGAGFSIARSLSEDFSDVRIVPQEPLLLPDGIDILIVVAGDQAVEFTPSRQWRRISLER</sequence>
<dbReference type="AlphaFoldDB" id="A0A366CSX7"/>
<gene>
    <name evidence="1" type="ORF">DFR74_1414</name>
</gene>